<accession>A0A9X7BEX9</accession>
<dbReference type="Gene3D" id="2.180.10.10">
    <property type="entry name" value="RHS repeat-associated core"/>
    <property type="match status" value="1"/>
</dbReference>
<gene>
    <name evidence="1" type="ORF">COK98_08815</name>
</gene>
<comment type="caution">
    <text evidence="1">The sequence shown here is derived from an EMBL/GenBank/DDBJ whole genome shotgun (WGS) entry which is preliminary data.</text>
</comment>
<sequence length="173" mass="19656">MPLRGERWIENMNAISIYNGTPTISVIDNRGLSIRTLEYNRVTDGEPVDEYITQNTYTSLGNMASSMDPRLFSQYQLGNSTLSNIRYSSSLRGEVLRTENVDAGRKIGFFDIEERPIWSIDANGTQMTIEYDVIGRPTAVFEKQDDTSLPQCREQYMYGENEKDAQANNLCGQ</sequence>
<dbReference type="Proteomes" id="UP000226257">
    <property type="component" value="Unassembled WGS sequence"/>
</dbReference>
<dbReference type="EMBL" id="NVDQ01000016">
    <property type="protein sequence ID" value="PFV08667.1"/>
    <property type="molecule type" value="Genomic_DNA"/>
</dbReference>
<reference evidence="1 2" key="1">
    <citation type="submission" date="2017-09" db="EMBL/GenBank/DDBJ databases">
        <title>Large-scale bioinformatics analysis of Bacillus genomes uncovers conserved roles of natural products in bacterial physiology.</title>
        <authorList>
            <consortium name="Agbiome Team Llc"/>
            <person name="Bleich R.M."/>
            <person name="Grubbs K.J."/>
            <person name="Santa Maria K.C."/>
            <person name="Allen S.E."/>
            <person name="Farag S."/>
            <person name="Shank E.A."/>
            <person name="Bowers A."/>
        </authorList>
    </citation>
    <scope>NUCLEOTIDE SEQUENCE [LARGE SCALE GENOMIC DNA]</scope>
    <source>
        <strain evidence="1 2">AFS060282</strain>
    </source>
</reference>
<name>A0A9X7BEX9_BACCE</name>
<feature type="non-terminal residue" evidence="1">
    <location>
        <position position="173"/>
    </location>
</feature>
<organism evidence="1 2">
    <name type="scientific">Bacillus cereus</name>
    <dbReference type="NCBI Taxonomy" id="1396"/>
    <lineage>
        <taxon>Bacteria</taxon>
        <taxon>Bacillati</taxon>
        <taxon>Bacillota</taxon>
        <taxon>Bacilli</taxon>
        <taxon>Bacillales</taxon>
        <taxon>Bacillaceae</taxon>
        <taxon>Bacillus</taxon>
        <taxon>Bacillus cereus group</taxon>
    </lineage>
</organism>
<proteinExistence type="predicted"/>
<dbReference type="AlphaFoldDB" id="A0A9X7BEX9"/>
<protein>
    <submittedName>
        <fullName evidence="1">Toxin</fullName>
    </submittedName>
</protein>
<evidence type="ECO:0000313" key="1">
    <source>
        <dbReference type="EMBL" id="PFV08667.1"/>
    </source>
</evidence>
<evidence type="ECO:0000313" key="2">
    <source>
        <dbReference type="Proteomes" id="UP000226257"/>
    </source>
</evidence>